<accession>A0A0F9N3N7</accession>
<dbReference type="AlphaFoldDB" id="A0A0F9N3N7"/>
<comment type="caution">
    <text evidence="1">The sequence shown here is derived from an EMBL/GenBank/DDBJ whole genome shotgun (WGS) entry which is preliminary data.</text>
</comment>
<name>A0A0F9N3N7_9ZZZZ</name>
<reference evidence="1" key="1">
    <citation type="journal article" date="2015" name="Nature">
        <title>Complex archaea that bridge the gap between prokaryotes and eukaryotes.</title>
        <authorList>
            <person name="Spang A."/>
            <person name="Saw J.H."/>
            <person name="Jorgensen S.L."/>
            <person name="Zaremba-Niedzwiedzka K."/>
            <person name="Martijn J."/>
            <person name="Lind A.E."/>
            <person name="van Eijk R."/>
            <person name="Schleper C."/>
            <person name="Guy L."/>
            <person name="Ettema T.J."/>
        </authorList>
    </citation>
    <scope>NUCLEOTIDE SEQUENCE</scope>
</reference>
<sequence>MLSAMSTGVDDPVFKFWDKGDPINDPDYYTEDEIQPPDVTDYTEVKF</sequence>
<proteinExistence type="predicted"/>
<organism evidence="1">
    <name type="scientific">marine sediment metagenome</name>
    <dbReference type="NCBI Taxonomy" id="412755"/>
    <lineage>
        <taxon>unclassified sequences</taxon>
        <taxon>metagenomes</taxon>
        <taxon>ecological metagenomes</taxon>
    </lineage>
</organism>
<dbReference type="EMBL" id="LAZR01004008">
    <property type="protein sequence ID" value="KKN12644.1"/>
    <property type="molecule type" value="Genomic_DNA"/>
</dbReference>
<gene>
    <name evidence="1" type="ORF">LCGC14_1014360</name>
</gene>
<protein>
    <submittedName>
        <fullName evidence="1">Uncharacterized protein</fullName>
    </submittedName>
</protein>
<evidence type="ECO:0000313" key="1">
    <source>
        <dbReference type="EMBL" id="KKN12644.1"/>
    </source>
</evidence>